<evidence type="ECO:0000313" key="1">
    <source>
        <dbReference type="EMBL" id="SDH40220.1"/>
    </source>
</evidence>
<name>A0A1G8C5M5_9BACI</name>
<protein>
    <recommendedName>
        <fullName evidence="3">ABC transporter periplasmic binding protein yphF</fullName>
    </recommendedName>
</protein>
<keyword evidence="2" id="KW-1185">Reference proteome</keyword>
<reference evidence="1 2" key="1">
    <citation type="submission" date="2016-10" db="EMBL/GenBank/DDBJ databases">
        <authorList>
            <person name="de Groot N.N."/>
        </authorList>
    </citation>
    <scope>NUCLEOTIDE SEQUENCE [LARGE SCALE GENOMIC DNA]</scope>
    <source>
        <strain evidence="2">P4B,CCM 7963,CECT 7998,DSM 25260,IBRC-M 10614,KCTC 13821</strain>
    </source>
</reference>
<evidence type="ECO:0008006" key="3">
    <source>
        <dbReference type="Google" id="ProtNLM"/>
    </source>
</evidence>
<dbReference type="AlphaFoldDB" id="A0A1G8C5M5"/>
<organism evidence="1 2">
    <name type="scientific">Alteribacillus bidgolensis</name>
    <dbReference type="NCBI Taxonomy" id="930129"/>
    <lineage>
        <taxon>Bacteria</taxon>
        <taxon>Bacillati</taxon>
        <taxon>Bacillota</taxon>
        <taxon>Bacilli</taxon>
        <taxon>Bacillales</taxon>
        <taxon>Bacillaceae</taxon>
        <taxon>Alteribacillus</taxon>
    </lineage>
</organism>
<proteinExistence type="predicted"/>
<dbReference type="EMBL" id="FNDU01000001">
    <property type="protein sequence ID" value="SDH40220.1"/>
    <property type="molecule type" value="Genomic_DNA"/>
</dbReference>
<accession>A0A1G8C5M5</accession>
<dbReference type="PROSITE" id="PS51257">
    <property type="entry name" value="PROKAR_LIPOPROTEIN"/>
    <property type="match status" value="1"/>
</dbReference>
<dbReference type="RefSeq" id="WP_245917745.1">
    <property type="nucleotide sequence ID" value="NZ_FNDU01000001.1"/>
</dbReference>
<evidence type="ECO:0000313" key="2">
    <source>
        <dbReference type="Proteomes" id="UP000199017"/>
    </source>
</evidence>
<dbReference type="STRING" id="930129.SAMN05216352_101190"/>
<gene>
    <name evidence="1" type="ORF">SAMN05216352_101190</name>
</gene>
<dbReference type="Proteomes" id="UP000199017">
    <property type="component" value="Unassembled WGS sequence"/>
</dbReference>
<sequence>MKIKLIASCLGLILLFFLSGCMFPQEKRAENQVPYENQLASVQQAVDQYKQDNSVLPIKTKDEDTPIYQKYVIDFKQLLPRYMQEPPGNSFENGGFYQYVIINPEEEAEVKVIDLRIMREIQELQREVNNYIKENEYAPIEEPIGPGVYSIDMEKLDYHRDAKVESPYNETYLPLIINKHGNVLIDYAMDLNIALRENDHNFKKGDDIREILTDHSPIVPVFSVPYTIDDNGEPSFKKE</sequence>